<dbReference type="PANTHER" id="PTHR33223:SF11">
    <property type="entry name" value="ELEMENT PROTEIN, PUTATIVE-RELATED"/>
    <property type="match status" value="1"/>
</dbReference>
<dbReference type="AlphaFoldDB" id="A0A843U5F5"/>
<organism evidence="3 4">
    <name type="scientific">Colocasia esculenta</name>
    <name type="common">Wild taro</name>
    <name type="synonym">Arum esculentum</name>
    <dbReference type="NCBI Taxonomy" id="4460"/>
    <lineage>
        <taxon>Eukaryota</taxon>
        <taxon>Viridiplantae</taxon>
        <taxon>Streptophyta</taxon>
        <taxon>Embryophyta</taxon>
        <taxon>Tracheophyta</taxon>
        <taxon>Spermatophyta</taxon>
        <taxon>Magnoliopsida</taxon>
        <taxon>Liliopsida</taxon>
        <taxon>Araceae</taxon>
        <taxon>Aroideae</taxon>
        <taxon>Colocasieae</taxon>
        <taxon>Colocasia</taxon>
    </lineage>
</organism>
<dbReference type="PANTHER" id="PTHR33223">
    <property type="entry name" value="CCHC-TYPE DOMAIN-CONTAINING PROTEIN"/>
    <property type="match status" value="1"/>
</dbReference>
<dbReference type="OrthoDB" id="1749434at2759"/>
<dbReference type="InterPro" id="IPR005162">
    <property type="entry name" value="Retrotrans_gag_dom"/>
</dbReference>
<feature type="region of interest" description="Disordered" evidence="1">
    <location>
        <begin position="246"/>
        <end position="266"/>
    </location>
</feature>
<protein>
    <recommendedName>
        <fullName evidence="2">Retrotransposon gag domain-containing protein</fullName>
    </recommendedName>
</protein>
<reference evidence="3" key="1">
    <citation type="submission" date="2017-07" db="EMBL/GenBank/DDBJ databases">
        <title>Taro Niue Genome Assembly and Annotation.</title>
        <authorList>
            <person name="Atibalentja N."/>
            <person name="Keating K."/>
            <person name="Fields C.J."/>
        </authorList>
    </citation>
    <scope>NUCLEOTIDE SEQUENCE</scope>
    <source>
        <strain evidence="3">Niue_2</strain>
        <tissue evidence="3">Leaf</tissue>
    </source>
</reference>
<feature type="region of interest" description="Disordered" evidence="1">
    <location>
        <begin position="578"/>
        <end position="603"/>
    </location>
</feature>
<comment type="caution">
    <text evidence="3">The sequence shown here is derived from an EMBL/GenBank/DDBJ whole genome shotgun (WGS) entry which is preliminary data.</text>
</comment>
<evidence type="ECO:0000256" key="1">
    <source>
        <dbReference type="SAM" id="MobiDB-lite"/>
    </source>
</evidence>
<accession>A0A843U5F5</accession>
<sequence length="798" mass="90234">MGCEWAAAQEVTKNPQVAAAANEGFLFIFGVHRSDFLYHVGNTVQVSFTVEGSPFRFPSLWKATAQVSFTVEGYRSGFLHCGRPPFRFSSLWKATDQVSFTVEWSPFRTITMCHNVVAFDINTLFGTVSIVVGHRSAFYGHRSVYCTYSQATVQLSMATVQHIVHMSRPPFSTNILMAEVRFGPQLVRDHARNGYLAVPTRFGAFPPVVEFPNFLGVAFVDVLHPEAEDKSEEAVEKLSCQVHHVDHGKKNRGKRAQRKQRQAEEDEKIISHQARLSNSGKSILVGKVRINLNNGRSRIEPEQVIPAVAVENTFQALTGKKAMNNTFKGKLPPKPIKFKQVWRPKKVQQPRSKEIVLEEEAPKEVADERIPTYYRPPRGFRAMIHQGGACAYVRFHDKRAELRRLAHLPLIRENSPASMASTTHDRPGATRVVHDHILHLTNSSLRRTRMLQVMEALHDEAESSSDENDVPYGHIHEQTGRAKPRVSVFERMSFHPQISRRVERDQSESLKIFACHMAGVWSRYGTLPIENEEIIELAERPGAVTRRRAAAVALAATYKAPNTPTTQMTAVSANVITTQGSGGNNEFPPPPPEDPEHQMENQMPPPLPPMAIINTLSNEPAHFYPQEVDPATVNRLMVEQMIEMKLAERGDGEHIAFDVYRVPYPAHHTAKRLPPGITKPPKFDKFNGQGSPKEHIAYYINVMADLASDESYLLKFFGSSLTGLAFEWYSSLSAGSISDWADMQKKFRERFYTTEREVTVAELYATRQRNDESALDYIKRWRNLSMRCKHPPYQEDAV</sequence>
<gene>
    <name evidence="3" type="ORF">Taro_009081</name>
</gene>
<keyword evidence="4" id="KW-1185">Reference proteome</keyword>
<evidence type="ECO:0000313" key="3">
    <source>
        <dbReference type="EMBL" id="MQL76703.1"/>
    </source>
</evidence>
<feature type="domain" description="Retrotransposon gag" evidence="2">
    <location>
        <begin position="715"/>
        <end position="795"/>
    </location>
</feature>
<dbReference type="Pfam" id="PF03732">
    <property type="entry name" value="Retrotrans_gag"/>
    <property type="match status" value="1"/>
</dbReference>
<dbReference type="Proteomes" id="UP000652761">
    <property type="component" value="Unassembled WGS sequence"/>
</dbReference>
<evidence type="ECO:0000259" key="2">
    <source>
        <dbReference type="Pfam" id="PF03732"/>
    </source>
</evidence>
<name>A0A843U5F5_COLES</name>
<proteinExistence type="predicted"/>
<dbReference type="EMBL" id="NMUH01000313">
    <property type="protein sequence ID" value="MQL76703.1"/>
    <property type="molecule type" value="Genomic_DNA"/>
</dbReference>
<evidence type="ECO:0000313" key="4">
    <source>
        <dbReference type="Proteomes" id="UP000652761"/>
    </source>
</evidence>
<feature type="compositionally biased region" description="Basic residues" evidence="1">
    <location>
        <begin position="246"/>
        <end position="260"/>
    </location>
</feature>